<dbReference type="PATRIC" id="fig|1349767.4.peg.4435"/>
<sequence length="39" mass="4612">MLPDAQWAATYARMQPVFEKLYRHSQAMYNDLDHLEGTI</sequence>
<gene>
    <name evidence="1" type="ORF">GJA_2709</name>
</gene>
<evidence type="ECO:0000313" key="2">
    <source>
        <dbReference type="Proteomes" id="UP000027604"/>
    </source>
</evidence>
<name>W0V6V4_9BURK</name>
<dbReference type="KEGG" id="jag:GJA_2709"/>
<dbReference type="AlphaFoldDB" id="W0V6V4"/>
<dbReference type="HOGENOM" id="CLU_3311070_0_0_4"/>
<protein>
    <submittedName>
        <fullName evidence="1">Uncharacterized protein</fullName>
    </submittedName>
</protein>
<evidence type="ECO:0000313" key="1">
    <source>
        <dbReference type="EMBL" id="CDG83340.1"/>
    </source>
</evidence>
<accession>W0V6V4</accession>
<organism evidence="1 2">
    <name type="scientific">Janthinobacterium agaricidamnosum NBRC 102515 = DSM 9628</name>
    <dbReference type="NCBI Taxonomy" id="1349767"/>
    <lineage>
        <taxon>Bacteria</taxon>
        <taxon>Pseudomonadati</taxon>
        <taxon>Pseudomonadota</taxon>
        <taxon>Betaproteobacteria</taxon>
        <taxon>Burkholderiales</taxon>
        <taxon>Oxalobacteraceae</taxon>
        <taxon>Janthinobacterium</taxon>
    </lineage>
</organism>
<reference evidence="1 2" key="1">
    <citation type="journal article" date="2015" name="Genome Announc.">
        <title>Genome Sequence of Mushroom Soft-Rot Pathogen Janthinobacterium agaricidamnosum.</title>
        <authorList>
            <person name="Graupner K."/>
            <person name="Lackner G."/>
            <person name="Hertweck C."/>
        </authorList>
    </citation>
    <scope>NUCLEOTIDE SEQUENCE [LARGE SCALE GENOMIC DNA]</scope>
    <source>
        <strain evidence="2">NBRC 102515 / DSM 9628</strain>
    </source>
</reference>
<keyword evidence="2" id="KW-1185">Reference proteome</keyword>
<dbReference type="EMBL" id="HG322949">
    <property type="protein sequence ID" value="CDG83340.1"/>
    <property type="molecule type" value="Genomic_DNA"/>
</dbReference>
<dbReference type="Proteomes" id="UP000027604">
    <property type="component" value="Chromosome I"/>
</dbReference>
<dbReference type="STRING" id="1349767.GJA_2709"/>
<proteinExistence type="predicted"/>